<dbReference type="PROSITE" id="PS50089">
    <property type="entry name" value="ZF_RING_2"/>
    <property type="match status" value="1"/>
</dbReference>
<dbReference type="CDD" id="cd16469">
    <property type="entry name" value="RING-H2_RNF24-like"/>
    <property type="match status" value="1"/>
</dbReference>
<gene>
    <name evidence="11" type="ORF">DCAR_0415846</name>
</gene>
<dbReference type="InterPro" id="IPR001841">
    <property type="entry name" value="Znf_RING"/>
</dbReference>
<evidence type="ECO:0000256" key="8">
    <source>
        <dbReference type="PROSITE-ProRule" id="PRU00175"/>
    </source>
</evidence>
<comment type="catalytic activity">
    <reaction evidence="1">
        <text>S-ubiquitinyl-[E2 ubiquitin-conjugating enzyme]-L-cysteine + [acceptor protein]-L-lysine = [E2 ubiquitin-conjugating enzyme]-L-cysteine + N(6)-ubiquitinyl-[acceptor protein]-L-lysine.</text>
        <dbReference type="EC" id="2.3.2.27"/>
    </reaction>
</comment>
<evidence type="ECO:0000256" key="9">
    <source>
        <dbReference type="SAM" id="MobiDB-lite"/>
    </source>
</evidence>
<evidence type="ECO:0000256" key="4">
    <source>
        <dbReference type="ARBA" id="ARBA00022723"/>
    </source>
</evidence>
<evidence type="ECO:0000256" key="2">
    <source>
        <dbReference type="ARBA" id="ARBA00012483"/>
    </source>
</evidence>
<feature type="domain" description="RING-type" evidence="10">
    <location>
        <begin position="451"/>
        <end position="493"/>
    </location>
</feature>
<name>A0AAF1AXZ6_DAUCS</name>
<dbReference type="FunFam" id="3.30.40.10:FF:000538">
    <property type="entry name" value="E3 ubiquitin-protein ligase MBR2 isoform A"/>
    <property type="match status" value="1"/>
</dbReference>
<organism evidence="11 12">
    <name type="scientific">Daucus carota subsp. sativus</name>
    <name type="common">Carrot</name>
    <dbReference type="NCBI Taxonomy" id="79200"/>
    <lineage>
        <taxon>Eukaryota</taxon>
        <taxon>Viridiplantae</taxon>
        <taxon>Streptophyta</taxon>
        <taxon>Embryophyta</taxon>
        <taxon>Tracheophyta</taxon>
        <taxon>Spermatophyta</taxon>
        <taxon>Magnoliopsida</taxon>
        <taxon>eudicotyledons</taxon>
        <taxon>Gunneridae</taxon>
        <taxon>Pentapetalae</taxon>
        <taxon>asterids</taxon>
        <taxon>campanulids</taxon>
        <taxon>Apiales</taxon>
        <taxon>Apiaceae</taxon>
        <taxon>Apioideae</taxon>
        <taxon>Scandiceae</taxon>
        <taxon>Daucinae</taxon>
        <taxon>Daucus</taxon>
        <taxon>Daucus sect. Daucus</taxon>
    </lineage>
</organism>
<keyword evidence="7" id="KW-0862">Zinc</keyword>
<feature type="region of interest" description="Disordered" evidence="9">
    <location>
        <begin position="334"/>
        <end position="357"/>
    </location>
</feature>
<keyword evidence="12" id="KW-1185">Reference proteome</keyword>
<evidence type="ECO:0000259" key="10">
    <source>
        <dbReference type="PROSITE" id="PS50089"/>
    </source>
</evidence>
<evidence type="ECO:0000313" key="11">
    <source>
        <dbReference type="EMBL" id="WOG96510.1"/>
    </source>
</evidence>
<evidence type="ECO:0000256" key="5">
    <source>
        <dbReference type="ARBA" id="ARBA00022771"/>
    </source>
</evidence>
<keyword evidence="3" id="KW-0808">Transferase</keyword>
<proteinExistence type="predicted"/>
<evidence type="ECO:0000256" key="7">
    <source>
        <dbReference type="ARBA" id="ARBA00022833"/>
    </source>
</evidence>
<dbReference type="Pfam" id="PF13639">
    <property type="entry name" value="zf-RING_2"/>
    <property type="match status" value="1"/>
</dbReference>
<keyword evidence="5 8" id="KW-0863">Zinc-finger</keyword>
<dbReference type="PANTHER" id="PTHR22937">
    <property type="entry name" value="E3 UBIQUITIN-PROTEIN LIGASE RNF165"/>
    <property type="match status" value="1"/>
</dbReference>
<evidence type="ECO:0000256" key="3">
    <source>
        <dbReference type="ARBA" id="ARBA00022679"/>
    </source>
</evidence>
<reference evidence="11" key="2">
    <citation type="submission" date="2022-03" db="EMBL/GenBank/DDBJ databases">
        <title>Draft title - Genomic analysis of global carrot germplasm unveils the trajectory of domestication and the origin of high carotenoid orange carrot.</title>
        <authorList>
            <person name="Iorizzo M."/>
            <person name="Ellison S."/>
            <person name="Senalik D."/>
            <person name="Macko-Podgorni A."/>
            <person name="Grzebelus D."/>
            <person name="Bostan H."/>
            <person name="Rolling W."/>
            <person name="Curaba J."/>
            <person name="Simon P."/>
        </authorList>
    </citation>
    <scope>NUCLEOTIDE SEQUENCE</scope>
    <source>
        <tissue evidence="11">Leaf</tissue>
    </source>
</reference>
<dbReference type="SUPFAM" id="SSF57850">
    <property type="entry name" value="RING/U-box"/>
    <property type="match status" value="1"/>
</dbReference>
<feature type="region of interest" description="Disordered" evidence="9">
    <location>
        <begin position="68"/>
        <end position="90"/>
    </location>
</feature>
<dbReference type="InterPro" id="IPR013083">
    <property type="entry name" value="Znf_RING/FYVE/PHD"/>
</dbReference>
<dbReference type="AlphaFoldDB" id="A0AAF1AXZ6"/>
<dbReference type="EC" id="2.3.2.27" evidence="2"/>
<dbReference type="Proteomes" id="UP000077755">
    <property type="component" value="Chromosome 4"/>
</dbReference>
<evidence type="ECO:0000256" key="1">
    <source>
        <dbReference type="ARBA" id="ARBA00000900"/>
    </source>
</evidence>
<feature type="compositionally biased region" description="Polar residues" evidence="9">
    <location>
        <begin position="346"/>
        <end position="356"/>
    </location>
</feature>
<dbReference type="GO" id="GO:0061630">
    <property type="term" value="F:ubiquitin protein ligase activity"/>
    <property type="evidence" value="ECO:0007669"/>
    <property type="project" value="UniProtKB-EC"/>
</dbReference>
<accession>A0AAF1AXZ6</accession>
<keyword evidence="6" id="KW-0833">Ubl conjugation pathway</keyword>
<dbReference type="SMART" id="SM00184">
    <property type="entry name" value="RING"/>
    <property type="match status" value="1"/>
</dbReference>
<dbReference type="EMBL" id="CP093346">
    <property type="protein sequence ID" value="WOG96510.1"/>
    <property type="molecule type" value="Genomic_DNA"/>
</dbReference>
<evidence type="ECO:0000256" key="6">
    <source>
        <dbReference type="ARBA" id="ARBA00022786"/>
    </source>
</evidence>
<dbReference type="GO" id="GO:0008270">
    <property type="term" value="F:zinc ion binding"/>
    <property type="evidence" value="ECO:0007669"/>
    <property type="project" value="UniProtKB-KW"/>
</dbReference>
<dbReference type="PANTHER" id="PTHR22937:SF174">
    <property type="entry name" value="RING-TYPE E3 UBIQUITIN TRANSFERASE"/>
    <property type="match status" value="1"/>
</dbReference>
<evidence type="ECO:0000313" key="12">
    <source>
        <dbReference type="Proteomes" id="UP000077755"/>
    </source>
</evidence>
<sequence length="504" mass="55988">MGHRHEVNTSQMFETDSNHGWQYTDDSYAHFALAGGTANESLLHPAENMLTDNPNFFPPWIPSSGLDRYHPSSHTVEGPSHQPTSFGPSRDPYPHSFASGSFFMVSENHGHHTSNHSGQMFHEGGSTSSYGVSSFDLSVSSELRRDKPNVELHHTPWDNFTFRPICTGNSVTTSDEDSFTNVRSGADLVLGTSLARTHLSNNPSQHSMSSEQFGQNSATPATEWNQTIISTAPHGIVYVSYTTIFNRETNRYVMEGGYPSAPPHTGGYDIDLVAHRNTGTPVPQQRQGTLPQPVQGNQTSFTHQSIPAFRSSSTSLHVAYLDESSPLVTESYSSRYARPSPDEGWHNSNQNGQTRFLSERRRPLSSEGGFYNRFAQGLALADQSRLYGSRTSLDQHRDMRLDVDEMSYEELLALGERIGSVNTGLSEDLIRMCVTQSIYCSSDITEEEGSCAICLEEYKNMDDVGMLKACLHNFHVGCIRKWLLLKNICPICKSSVVADRVKDK</sequence>
<keyword evidence="4" id="KW-0479">Metal-binding</keyword>
<dbReference type="InterPro" id="IPR045191">
    <property type="entry name" value="MBR1/2-like"/>
</dbReference>
<reference evidence="11" key="1">
    <citation type="journal article" date="2016" name="Nat. Genet.">
        <title>A high-quality carrot genome assembly provides new insights into carotenoid accumulation and asterid genome evolution.</title>
        <authorList>
            <person name="Iorizzo M."/>
            <person name="Ellison S."/>
            <person name="Senalik D."/>
            <person name="Zeng P."/>
            <person name="Satapoomin P."/>
            <person name="Huang J."/>
            <person name="Bowman M."/>
            <person name="Iovene M."/>
            <person name="Sanseverino W."/>
            <person name="Cavagnaro P."/>
            <person name="Yildiz M."/>
            <person name="Macko-Podgorni A."/>
            <person name="Moranska E."/>
            <person name="Grzebelus E."/>
            <person name="Grzebelus D."/>
            <person name="Ashrafi H."/>
            <person name="Zheng Z."/>
            <person name="Cheng S."/>
            <person name="Spooner D."/>
            <person name="Van Deynze A."/>
            <person name="Simon P."/>
        </authorList>
    </citation>
    <scope>NUCLEOTIDE SEQUENCE</scope>
    <source>
        <tissue evidence="11">Leaf</tissue>
    </source>
</reference>
<dbReference type="Gene3D" id="3.30.40.10">
    <property type="entry name" value="Zinc/RING finger domain, C3HC4 (zinc finger)"/>
    <property type="match status" value="1"/>
</dbReference>
<protein>
    <recommendedName>
        <fullName evidence="2">RING-type E3 ubiquitin transferase</fullName>
        <ecNumber evidence="2">2.3.2.27</ecNumber>
    </recommendedName>
</protein>